<sequence length="338" mass="38007">MYVFDSIIGESPQIKKVIKAAKEISKSPSTVLITGESGSGKELLAQSIHNDSFRMCEPFIAVNCGALPKSLIESELFGYEEGSFTGAKKGGRAGKFELANGGTIFLDEIGEMPLEMQVHLLRVIQEGVITRVGGKTPIKTDVRIIAATNKDLKEEIKNGRFRSDLYYRLNVIPLHMPALKDRFGDIPILLDYFLDIKSKKLNKEIPKISNRLFKKMISYCWPGNIRELENCVENIVNLNGETSYEMNFDECVCLKYDNLGNEIVHICDDENCSTCNIQKDKSDDCQQEVLLSTLLEIEQRTIKNTVDYFNGNMTKAATSLGISRNALYNKMKRYGISK</sequence>
<dbReference type="InterPro" id="IPR009057">
    <property type="entry name" value="Homeodomain-like_sf"/>
</dbReference>
<dbReference type="InterPro" id="IPR027417">
    <property type="entry name" value="P-loop_NTPase"/>
</dbReference>
<feature type="domain" description="Sigma-54 factor interaction" evidence="6">
    <location>
        <begin position="7"/>
        <end position="237"/>
    </location>
</feature>
<evidence type="ECO:0000313" key="9">
    <source>
        <dbReference type="Proteomes" id="UP000473681"/>
    </source>
</evidence>
<evidence type="ECO:0000256" key="5">
    <source>
        <dbReference type="ARBA" id="ARBA00023163"/>
    </source>
</evidence>
<reference evidence="9 10" key="1">
    <citation type="submission" date="2019-04" db="EMBL/GenBank/DDBJ databases">
        <title>Genome sequencing of Clostridium botulinum Groups I-IV and Clostridium butyricum.</title>
        <authorList>
            <person name="Brunt J."/>
            <person name="Van Vliet A.H.M."/>
            <person name="Stringer S.C."/>
            <person name="Carter A.T."/>
            <person name="Peck M.W."/>
        </authorList>
    </citation>
    <scope>NUCLEOTIDE SEQUENCE [LARGE SCALE GENOMIC DNA]</scope>
    <source>
        <strain evidence="7 10">1605</strain>
        <strain evidence="8 9">CB-K-33E</strain>
    </source>
</reference>
<dbReference type="Gene3D" id="3.40.50.300">
    <property type="entry name" value="P-loop containing nucleotide triphosphate hydrolases"/>
    <property type="match status" value="1"/>
</dbReference>
<protein>
    <submittedName>
        <fullName evidence="7">AAA family ATPase</fullName>
    </submittedName>
</protein>
<evidence type="ECO:0000313" key="7">
    <source>
        <dbReference type="EMBL" id="NFF89209.1"/>
    </source>
</evidence>
<dbReference type="PANTHER" id="PTHR32071">
    <property type="entry name" value="TRANSCRIPTIONAL REGULATORY PROTEIN"/>
    <property type="match status" value="1"/>
</dbReference>
<organism evidence="7 10">
    <name type="scientific">Clostridium botulinum</name>
    <dbReference type="NCBI Taxonomy" id="1491"/>
    <lineage>
        <taxon>Bacteria</taxon>
        <taxon>Bacillati</taxon>
        <taxon>Bacillota</taxon>
        <taxon>Clostridia</taxon>
        <taxon>Eubacteriales</taxon>
        <taxon>Clostridiaceae</taxon>
        <taxon>Clostridium</taxon>
    </lineage>
</organism>
<dbReference type="PROSITE" id="PS50045">
    <property type="entry name" value="SIGMA54_INTERACT_4"/>
    <property type="match status" value="1"/>
</dbReference>
<dbReference type="InterPro" id="IPR025943">
    <property type="entry name" value="Sigma_54_int_dom_ATP-bd_2"/>
</dbReference>
<evidence type="ECO:0000313" key="8">
    <source>
        <dbReference type="EMBL" id="NFN36329.1"/>
    </source>
</evidence>
<dbReference type="CDD" id="cd00009">
    <property type="entry name" value="AAA"/>
    <property type="match status" value="1"/>
</dbReference>
<dbReference type="Gene3D" id="1.10.10.60">
    <property type="entry name" value="Homeodomain-like"/>
    <property type="match status" value="1"/>
</dbReference>
<dbReference type="InterPro" id="IPR002197">
    <property type="entry name" value="HTH_Fis"/>
</dbReference>
<dbReference type="SMART" id="SM00382">
    <property type="entry name" value="AAA"/>
    <property type="match status" value="1"/>
</dbReference>
<dbReference type="GO" id="GO:0043565">
    <property type="term" value="F:sequence-specific DNA binding"/>
    <property type="evidence" value="ECO:0007669"/>
    <property type="project" value="InterPro"/>
</dbReference>
<proteinExistence type="predicted"/>
<dbReference type="PANTHER" id="PTHR32071:SF57">
    <property type="entry name" value="C4-DICARBOXYLATE TRANSPORT TRANSCRIPTIONAL REGULATORY PROTEIN DCTD"/>
    <property type="match status" value="1"/>
</dbReference>
<dbReference type="PRINTS" id="PR01590">
    <property type="entry name" value="HTHFIS"/>
</dbReference>
<dbReference type="InterPro" id="IPR025662">
    <property type="entry name" value="Sigma_54_int_dom_ATP-bd_1"/>
</dbReference>
<dbReference type="PROSITE" id="PS00676">
    <property type="entry name" value="SIGMA54_INTERACT_2"/>
    <property type="match status" value="1"/>
</dbReference>
<dbReference type="PROSITE" id="PS00688">
    <property type="entry name" value="SIGMA54_INTERACT_3"/>
    <property type="match status" value="1"/>
</dbReference>
<keyword evidence="1" id="KW-0547">Nucleotide-binding</keyword>
<dbReference type="InterPro" id="IPR058031">
    <property type="entry name" value="AAA_lid_NorR"/>
</dbReference>
<comment type="caution">
    <text evidence="7">The sequence shown here is derived from an EMBL/GenBank/DDBJ whole genome shotgun (WGS) entry which is preliminary data.</text>
</comment>
<dbReference type="SUPFAM" id="SSF46689">
    <property type="entry name" value="Homeodomain-like"/>
    <property type="match status" value="1"/>
</dbReference>
<dbReference type="SUPFAM" id="SSF52540">
    <property type="entry name" value="P-loop containing nucleoside triphosphate hydrolases"/>
    <property type="match status" value="1"/>
</dbReference>
<keyword evidence="5" id="KW-0804">Transcription</keyword>
<evidence type="ECO:0000256" key="1">
    <source>
        <dbReference type="ARBA" id="ARBA00022741"/>
    </source>
</evidence>
<keyword evidence="2" id="KW-0067">ATP-binding</keyword>
<dbReference type="InterPro" id="IPR002078">
    <property type="entry name" value="Sigma_54_int"/>
</dbReference>
<dbReference type="PROSITE" id="PS00675">
    <property type="entry name" value="SIGMA54_INTERACT_1"/>
    <property type="match status" value="1"/>
</dbReference>
<name>A0A0M1M2Y4_CLOBO</name>
<dbReference type="GO" id="GO:0005524">
    <property type="term" value="F:ATP binding"/>
    <property type="evidence" value="ECO:0007669"/>
    <property type="project" value="UniProtKB-KW"/>
</dbReference>
<accession>A0A0M1M2Y4</accession>
<dbReference type="EMBL" id="SWOV01000055">
    <property type="protein sequence ID" value="NFF89209.1"/>
    <property type="molecule type" value="Genomic_DNA"/>
</dbReference>
<dbReference type="Gene3D" id="1.10.8.60">
    <property type="match status" value="1"/>
</dbReference>
<evidence type="ECO:0000313" key="10">
    <source>
        <dbReference type="Proteomes" id="UP000476820"/>
    </source>
</evidence>
<evidence type="ECO:0000256" key="2">
    <source>
        <dbReference type="ARBA" id="ARBA00022840"/>
    </source>
</evidence>
<dbReference type="Proteomes" id="UP000473681">
    <property type="component" value="Unassembled WGS sequence"/>
</dbReference>
<dbReference type="OrthoDB" id="9803970at2"/>
<dbReference type="Pfam" id="PF25601">
    <property type="entry name" value="AAA_lid_14"/>
    <property type="match status" value="1"/>
</dbReference>
<keyword evidence="3" id="KW-0805">Transcription regulation</keyword>
<dbReference type="Proteomes" id="UP000476820">
    <property type="component" value="Unassembled WGS sequence"/>
</dbReference>
<dbReference type="GO" id="GO:0006355">
    <property type="term" value="P:regulation of DNA-templated transcription"/>
    <property type="evidence" value="ECO:0007669"/>
    <property type="project" value="InterPro"/>
</dbReference>
<evidence type="ECO:0000256" key="3">
    <source>
        <dbReference type="ARBA" id="ARBA00023015"/>
    </source>
</evidence>
<dbReference type="Pfam" id="PF02954">
    <property type="entry name" value="HTH_8"/>
    <property type="match status" value="1"/>
</dbReference>
<dbReference type="InterPro" id="IPR025944">
    <property type="entry name" value="Sigma_54_int_dom_CS"/>
</dbReference>
<evidence type="ECO:0000256" key="4">
    <source>
        <dbReference type="ARBA" id="ARBA00023125"/>
    </source>
</evidence>
<dbReference type="Pfam" id="PF00158">
    <property type="entry name" value="Sigma54_activat"/>
    <property type="match status" value="1"/>
</dbReference>
<dbReference type="AlphaFoldDB" id="A0A0M1M2Y4"/>
<dbReference type="EMBL" id="SWVK01000022">
    <property type="protein sequence ID" value="NFN36329.1"/>
    <property type="molecule type" value="Genomic_DNA"/>
</dbReference>
<gene>
    <name evidence="7" type="ORF">FC774_15250</name>
    <name evidence="8" type="ORF">FDB51_14625</name>
</gene>
<evidence type="ECO:0000259" key="6">
    <source>
        <dbReference type="PROSITE" id="PS50045"/>
    </source>
</evidence>
<keyword evidence="4" id="KW-0238">DNA-binding</keyword>
<dbReference type="FunFam" id="3.40.50.300:FF:000006">
    <property type="entry name" value="DNA-binding transcriptional regulator NtrC"/>
    <property type="match status" value="1"/>
</dbReference>
<dbReference type="InterPro" id="IPR003593">
    <property type="entry name" value="AAA+_ATPase"/>
</dbReference>